<feature type="binding site" evidence="6">
    <location>
        <position position="274"/>
    </location>
    <ligand>
        <name>a divalent metal cation</name>
        <dbReference type="ChEBI" id="CHEBI:60240"/>
        <label>2</label>
        <note>catalytic</note>
    </ligand>
</feature>
<comment type="cofactor">
    <cofactor evidence="6">
        <name>Co(2+)</name>
        <dbReference type="ChEBI" id="CHEBI:48828"/>
    </cofactor>
    <cofactor evidence="6">
        <name>Zn(2+)</name>
        <dbReference type="ChEBI" id="CHEBI:29105"/>
    </cofactor>
    <cofactor evidence="6">
        <name>Mn(2+)</name>
        <dbReference type="ChEBI" id="CHEBI:29035"/>
    </cofactor>
    <cofactor evidence="6">
        <name>Fe(2+)</name>
        <dbReference type="ChEBI" id="CHEBI:29033"/>
    </cofactor>
    <text evidence="6">Binds 2 divalent metal cations per subunit. Has a high-affinity and a low affinity metal-binding site. The true nature of the physiological cofactor is under debate. The enzyme is active with cobalt, zinc, manganese or divalent iron ions. Most likely, methionine aminopeptidases function as mononuclear Fe(2+)-metalloproteases under physiological conditions, and the catalytically relevant metal-binding site has been assigned to the histidine-containing high-affinity site.</text>
</comment>
<evidence type="ECO:0000313" key="9">
    <source>
        <dbReference type="EMBL" id="OLA38843.1"/>
    </source>
</evidence>
<evidence type="ECO:0000256" key="2">
    <source>
        <dbReference type="ARBA" id="ARBA00022438"/>
    </source>
</evidence>
<dbReference type="PANTHER" id="PTHR43330:SF8">
    <property type="entry name" value="METHIONINE AMINOPEPTIDASE 1D, MITOCHONDRIAL"/>
    <property type="match status" value="1"/>
</dbReference>
<sequence>MFSLDQELCWCGSGKAYADCHKMNDAKIALLQAQGCEVPDRDMIKTPEQIAGIRAACKINTGVLDEVAKYIKAGMTTADIDRIVYEYTVAHNAIPAPLGYEGFPKSVCTSINDQVCHGIPSEHDVLRSGDIVNVDVSTIYNGYYADASRMFMIGKVAKPAADLVAITKQCLLRGIEAAQPWGFLGDIGAAVSKLAHKHGYSVVEEFGGHGVGVEFHEDPFVCHVGKRKTGMVLVPGMIFTIEPMINMGHRDIFVDETNNWTVYTCDGSLSAQWEHQILITENGPEILTY</sequence>
<evidence type="ECO:0000259" key="8">
    <source>
        <dbReference type="Pfam" id="PF00557"/>
    </source>
</evidence>
<feature type="binding site" evidence="6">
    <location>
        <position position="209"/>
    </location>
    <ligand>
        <name>a divalent metal cation</name>
        <dbReference type="ChEBI" id="CHEBI:60240"/>
        <label>2</label>
        <note>catalytic</note>
    </ligand>
</feature>
<proteinExistence type="inferred from homology"/>
<comment type="subunit">
    <text evidence="6">Monomer.</text>
</comment>
<feature type="binding site" evidence="6">
    <location>
        <position position="146"/>
    </location>
    <ligand>
        <name>a divalent metal cation</name>
        <dbReference type="ChEBI" id="CHEBI:60240"/>
        <label>2</label>
        <note>catalytic</note>
    </ligand>
</feature>
<dbReference type="GO" id="GO:0046872">
    <property type="term" value="F:metal ion binding"/>
    <property type="evidence" value="ECO:0007669"/>
    <property type="project" value="UniProtKB-UniRule"/>
</dbReference>
<keyword evidence="2 6" id="KW-0031">Aminopeptidase</keyword>
<dbReference type="CDD" id="cd01086">
    <property type="entry name" value="MetAP1"/>
    <property type="match status" value="1"/>
</dbReference>
<comment type="function">
    <text evidence="1 6">Removes the N-terminal methionine from nascent proteins. The N-terminal methionine is often cleaved when the second residue in the primary sequence is small and uncharged (Met-Ala-, Cys, Gly, Pro, Ser, Thr, or Val). Requires deformylation of the N(alpha)-formylated initiator methionine before it can be hydrolyzed.</text>
</comment>
<comment type="similarity">
    <text evidence="6">Belongs to the peptidase M24A family. Methionine aminopeptidase type 1 subfamily.</text>
</comment>
<organism evidence="9 10">
    <name type="scientific">Phascolarctobacterium succinatutens</name>
    <dbReference type="NCBI Taxonomy" id="626940"/>
    <lineage>
        <taxon>Bacteria</taxon>
        <taxon>Bacillati</taxon>
        <taxon>Bacillota</taxon>
        <taxon>Negativicutes</taxon>
        <taxon>Acidaminococcales</taxon>
        <taxon>Acidaminococcaceae</taxon>
        <taxon>Phascolarctobacterium</taxon>
    </lineage>
</organism>
<evidence type="ECO:0000256" key="1">
    <source>
        <dbReference type="ARBA" id="ARBA00002521"/>
    </source>
</evidence>
<keyword evidence="4 6" id="KW-0479">Metal-binding</keyword>
<feature type="binding site" evidence="6">
    <location>
        <position position="216"/>
    </location>
    <ligand>
        <name>substrate</name>
    </ligand>
</feature>
<dbReference type="PANTHER" id="PTHR43330">
    <property type="entry name" value="METHIONINE AMINOPEPTIDASE"/>
    <property type="match status" value="1"/>
</dbReference>
<dbReference type="AlphaFoldDB" id="A0A1Q6R8Z7"/>
<dbReference type="GO" id="GO:0004239">
    <property type="term" value="F:initiator methionyl aminopeptidase activity"/>
    <property type="evidence" value="ECO:0007669"/>
    <property type="project" value="UniProtKB-UniRule"/>
</dbReference>
<dbReference type="GO" id="GO:0070006">
    <property type="term" value="F:metalloaminopeptidase activity"/>
    <property type="evidence" value="ECO:0007669"/>
    <property type="project" value="UniProtKB-UniRule"/>
</dbReference>
<reference evidence="9 10" key="1">
    <citation type="journal article" date="2016" name="Nat. Biotechnol.">
        <title>Measurement of bacterial replication rates in microbial communities.</title>
        <authorList>
            <person name="Brown C.T."/>
            <person name="Olm M.R."/>
            <person name="Thomas B.C."/>
            <person name="Banfield J.F."/>
        </authorList>
    </citation>
    <scope>NUCLEOTIDE SEQUENCE [LARGE SCALE GENOMIC DNA]</scope>
    <source>
        <strain evidence="9">46_33</strain>
    </source>
</reference>
<feature type="binding site" evidence="6">
    <location>
        <position position="117"/>
    </location>
    <ligand>
        <name>substrate</name>
    </ligand>
</feature>
<dbReference type="Pfam" id="PF02810">
    <property type="entry name" value="SEC-C"/>
    <property type="match status" value="1"/>
</dbReference>
<evidence type="ECO:0000256" key="6">
    <source>
        <dbReference type="HAMAP-Rule" id="MF_01974"/>
    </source>
</evidence>
<comment type="caution">
    <text evidence="9">The sequence shown here is derived from an EMBL/GenBank/DDBJ whole genome shotgun (WGS) entry which is preliminary data.</text>
</comment>
<dbReference type="EC" id="3.4.11.18" evidence="6 7"/>
<feature type="domain" description="Peptidase M24" evidence="8">
    <location>
        <begin position="52"/>
        <end position="281"/>
    </location>
</feature>
<dbReference type="NCBIfam" id="TIGR00500">
    <property type="entry name" value="met_pdase_I"/>
    <property type="match status" value="1"/>
</dbReference>
<keyword evidence="5 6" id="KW-0378">Hydrolase</keyword>
<dbReference type="RefSeq" id="WP_303706892.1">
    <property type="nucleotide sequence ID" value="NZ_CAUDUD010000002.1"/>
</dbReference>
<protein>
    <recommendedName>
        <fullName evidence="6 7">Methionine aminopeptidase</fullName>
        <shortName evidence="6">MAP</shortName>
        <shortName evidence="6">MetAP</shortName>
        <ecNumber evidence="6 7">3.4.11.18</ecNumber>
    </recommendedName>
    <alternativeName>
        <fullName evidence="6">Peptidase M</fullName>
    </alternativeName>
</protein>
<dbReference type="GO" id="GO:0006508">
    <property type="term" value="P:proteolysis"/>
    <property type="evidence" value="ECO:0007669"/>
    <property type="project" value="UniProtKB-KW"/>
</dbReference>
<dbReference type="NCBIfam" id="NF008970">
    <property type="entry name" value="PRK12318.1"/>
    <property type="match status" value="1"/>
</dbReference>
<dbReference type="SUPFAM" id="SSF55920">
    <property type="entry name" value="Creatinase/aminopeptidase"/>
    <property type="match status" value="1"/>
</dbReference>
<evidence type="ECO:0000256" key="3">
    <source>
        <dbReference type="ARBA" id="ARBA00022670"/>
    </source>
</evidence>
<dbReference type="InterPro" id="IPR000994">
    <property type="entry name" value="Pept_M24"/>
</dbReference>
<feature type="binding site" evidence="6">
    <location>
        <position position="135"/>
    </location>
    <ligand>
        <name>a divalent metal cation</name>
        <dbReference type="ChEBI" id="CHEBI:60240"/>
        <label>1</label>
    </ligand>
</feature>
<feature type="binding site" evidence="6">
    <location>
        <position position="242"/>
    </location>
    <ligand>
        <name>a divalent metal cation</name>
        <dbReference type="ChEBI" id="CHEBI:60240"/>
        <label>2</label>
        <note>catalytic</note>
    </ligand>
</feature>
<dbReference type="EMBL" id="MNTG01000007">
    <property type="protein sequence ID" value="OLA38843.1"/>
    <property type="molecule type" value="Genomic_DNA"/>
</dbReference>
<evidence type="ECO:0000256" key="5">
    <source>
        <dbReference type="ARBA" id="ARBA00022801"/>
    </source>
</evidence>
<dbReference type="InterPro" id="IPR001714">
    <property type="entry name" value="Pept_M24_MAP"/>
</dbReference>
<dbReference type="STRING" id="626940.BHW43_02870"/>
<evidence type="ECO:0000256" key="7">
    <source>
        <dbReference type="RuleBase" id="RU003653"/>
    </source>
</evidence>
<comment type="catalytic activity">
    <reaction evidence="6 7">
        <text>Release of N-terminal amino acids, preferentially methionine, from peptides and arylamides.</text>
        <dbReference type="EC" id="3.4.11.18"/>
    </reaction>
</comment>
<dbReference type="Proteomes" id="UP000186777">
    <property type="component" value="Unassembled WGS sequence"/>
</dbReference>
<keyword evidence="3 6" id="KW-0645">Protease</keyword>
<dbReference type="InterPro" id="IPR004027">
    <property type="entry name" value="SEC_C_motif"/>
</dbReference>
<gene>
    <name evidence="6" type="primary">map</name>
    <name evidence="9" type="ORF">BHW43_02870</name>
</gene>
<feature type="binding site" evidence="6">
    <location>
        <position position="274"/>
    </location>
    <ligand>
        <name>a divalent metal cation</name>
        <dbReference type="ChEBI" id="CHEBI:60240"/>
        <label>1</label>
    </ligand>
</feature>
<dbReference type="Gene3D" id="3.90.230.10">
    <property type="entry name" value="Creatinase/methionine aminopeptidase superfamily"/>
    <property type="match status" value="1"/>
</dbReference>
<name>A0A1Q6R8Z7_9FIRM</name>
<feature type="binding site" evidence="6">
    <location>
        <position position="146"/>
    </location>
    <ligand>
        <name>a divalent metal cation</name>
        <dbReference type="ChEBI" id="CHEBI:60240"/>
        <label>1</label>
    </ligand>
</feature>
<dbReference type="HAMAP" id="MF_01974">
    <property type="entry name" value="MetAP_1"/>
    <property type="match status" value="1"/>
</dbReference>
<dbReference type="PRINTS" id="PR00599">
    <property type="entry name" value="MAPEPTIDASE"/>
</dbReference>
<evidence type="ECO:0000313" key="10">
    <source>
        <dbReference type="Proteomes" id="UP000186777"/>
    </source>
</evidence>
<dbReference type="PROSITE" id="PS00680">
    <property type="entry name" value="MAP_1"/>
    <property type="match status" value="1"/>
</dbReference>
<dbReference type="Pfam" id="PF00557">
    <property type="entry name" value="Peptidase_M24"/>
    <property type="match status" value="1"/>
</dbReference>
<evidence type="ECO:0000256" key="4">
    <source>
        <dbReference type="ARBA" id="ARBA00022723"/>
    </source>
</evidence>
<dbReference type="InterPro" id="IPR036005">
    <property type="entry name" value="Creatinase/aminopeptidase-like"/>
</dbReference>
<dbReference type="InterPro" id="IPR002467">
    <property type="entry name" value="Pept_M24A_MAP1"/>
</dbReference>
<accession>A0A1Q6R8Z7</accession>